<evidence type="ECO:0000256" key="2">
    <source>
        <dbReference type="ARBA" id="ARBA00022723"/>
    </source>
</evidence>
<sequence>MSSATSRRGTLCSTESRPKRNTIEKEQEKRRDETERDETERDETIDPFVLYRSIHKPNQNQTANQSTHKINDLFPRTKKMTTHHTCPYAAALSDDENSTQNEAAPHRSISPSQLSLARSKCPAFADNACPFRDAATNPEKLIEIMKTVPSSHFPSGSLGGVAQREEKKSASTPFQLAMEHIHNVSNWLGKKGSGTPKDAVNSSEANAEQFIIQGGCPFKSFHKNHSSSSTTNLARSMEVFSLAAIMGQLGASFSENEEADENEYADELDREQRVMSDEPTKLRREDSIAQEIDMEDTHQSTSSQMSTLSQALKSGTAESHTAAENVHFVKNFIKGIIDRELYMELVTGLYHTYLTLEKLLNLHGPKHFPSLHFPEELSRTEALKEDMEFWHGINWESKPQCRIPSPAVKDYIDRMEEVGRIDPLLLLSHAYTRYLGDLSGGKVLSRIARRALHLDGYNGLQFYQFESIPSAKLFKDKYRSALDDLALKPDQIGRLVAEANVAFALNMRVFEELDVSGRVPGARVRDVREALVYYDREIENQKFKNDVISGNETDAQCPFGFVGGPNPHSAQSSGKKAEVMGEESESVARCPWPFVVFHDPATFIRDWQTWFVIGLMLCWGWSNFGGTSA</sequence>
<dbReference type="PRINTS" id="PR00088">
    <property type="entry name" value="HAEMOXYGNASE"/>
</dbReference>
<comment type="caution">
    <text evidence="5">The sequence shown here is derived from an EMBL/GenBank/DDBJ whole genome shotgun (WGS) entry which is preliminary data.</text>
</comment>
<feature type="region of interest" description="Disordered" evidence="4">
    <location>
        <begin position="1"/>
        <end position="49"/>
    </location>
</feature>
<evidence type="ECO:0000313" key="5">
    <source>
        <dbReference type="EMBL" id="KAL3797859.1"/>
    </source>
</evidence>
<evidence type="ECO:0000313" key="6">
    <source>
        <dbReference type="Proteomes" id="UP001516023"/>
    </source>
</evidence>
<feature type="compositionally biased region" description="Basic and acidic residues" evidence="4">
    <location>
        <begin position="270"/>
        <end position="282"/>
    </location>
</feature>
<dbReference type="Proteomes" id="UP001516023">
    <property type="component" value="Unassembled WGS sequence"/>
</dbReference>
<protein>
    <recommendedName>
        <fullName evidence="7">Heme oxygenase (biliverdin-producing)</fullName>
    </recommendedName>
</protein>
<reference evidence="5 6" key="1">
    <citation type="journal article" date="2020" name="G3 (Bethesda)">
        <title>Improved Reference Genome for Cyclotella cryptica CCMP332, a Model for Cell Wall Morphogenesis, Salinity Adaptation, and Lipid Production in Diatoms (Bacillariophyta).</title>
        <authorList>
            <person name="Roberts W.R."/>
            <person name="Downey K.M."/>
            <person name="Ruck E.C."/>
            <person name="Traller J.C."/>
            <person name="Alverson A.J."/>
        </authorList>
    </citation>
    <scope>NUCLEOTIDE SEQUENCE [LARGE SCALE GENOMIC DNA]</scope>
    <source>
        <strain evidence="5 6">CCMP332</strain>
    </source>
</reference>
<dbReference type="SUPFAM" id="SSF48613">
    <property type="entry name" value="Heme oxygenase-like"/>
    <property type="match status" value="1"/>
</dbReference>
<dbReference type="PANTHER" id="PTHR10720:SF0">
    <property type="entry name" value="HEME OXYGENASE"/>
    <property type="match status" value="1"/>
</dbReference>
<dbReference type="CDD" id="cd19165">
    <property type="entry name" value="HemeO"/>
    <property type="match status" value="1"/>
</dbReference>
<gene>
    <name evidence="5" type="ORF">HJC23_006897</name>
</gene>
<proteinExistence type="predicted"/>
<name>A0ABD3QBX9_9STRA</name>
<keyword evidence="6" id="KW-1185">Reference proteome</keyword>
<evidence type="ECO:0008006" key="7">
    <source>
        <dbReference type="Google" id="ProtNLM"/>
    </source>
</evidence>
<dbReference type="AlphaFoldDB" id="A0ABD3QBX9"/>
<keyword evidence="2" id="KW-0479">Metal-binding</keyword>
<dbReference type="InterPro" id="IPR002051">
    <property type="entry name" value="Haem_Oase"/>
</dbReference>
<dbReference type="EMBL" id="JABMIG020000051">
    <property type="protein sequence ID" value="KAL3797859.1"/>
    <property type="molecule type" value="Genomic_DNA"/>
</dbReference>
<feature type="region of interest" description="Disordered" evidence="4">
    <location>
        <begin position="255"/>
        <end position="282"/>
    </location>
</feature>
<feature type="compositionally biased region" description="Basic and acidic residues" evidence="4">
    <location>
        <begin position="16"/>
        <end position="44"/>
    </location>
</feature>
<dbReference type="InterPro" id="IPR016084">
    <property type="entry name" value="Haem_Oase-like_multi-hlx"/>
</dbReference>
<organism evidence="5 6">
    <name type="scientific">Cyclotella cryptica</name>
    <dbReference type="NCBI Taxonomy" id="29204"/>
    <lineage>
        <taxon>Eukaryota</taxon>
        <taxon>Sar</taxon>
        <taxon>Stramenopiles</taxon>
        <taxon>Ochrophyta</taxon>
        <taxon>Bacillariophyta</taxon>
        <taxon>Coscinodiscophyceae</taxon>
        <taxon>Thalassiosirophycidae</taxon>
        <taxon>Stephanodiscales</taxon>
        <taxon>Stephanodiscaceae</taxon>
        <taxon>Cyclotella</taxon>
    </lineage>
</organism>
<accession>A0ABD3QBX9</accession>
<dbReference type="PANTHER" id="PTHR10720">
    <property type="entry name" value="HEME OXYGENASE"/>
    <property type="match status" value="1"/>
</dbReference>
<evidence type="ECO:0000256" key="4">
    <source>
        <dbReference type="SAM" id="MobiDB-lite"/>
    </source>
</evidence>
<dbReference type="GO" id="GO:0046872">
    <property type="term" value="F:metal ion binding"/>
    <property type="evidence" value="ECO:0007669"/>
    <property type="project" value="UniProtKB-KW"/>
</dbReference>
<dbReference type="InterPro" id="IPR016053">
    <property type="entry name" value="Haem_Oase-like"/>
</dbReference>
<feature type="region of interest" description="Disordered" evidence="4">
    <location>
        <begin position="93"/>
        <end position="114"/>
    </location>
</feature>
<feature type="compositionally biased region" description="Acidic residues" evidence="4">
    <location>
        <begin position="255"/>
        <end position="269"/>
    </location>
</feature>
<evidence type="ECO:0000256" key="3">
    <source>
        <dbReference type="ARBA" id="ARBA00023004"/>
    </source>
</evidence>
<keyword evidence="3" id="KW-0408">Iron</keyword>
<keyword evidence="1" id="KW-0349">Heme</keyword>
<evidence type="ECO:0000256" key="1">
    <source>
        <dbReference type="ARBA" id="ARBA00022617"/>
    </source>
</evidence>
<feature type="compositionally biased region" description="Polar residues" evidence="4">
    <location>
        <begin position="1"/>
        <end position="15"/>
    </location>
</feature>
<dbReference type="Pfam" id="PF01126">
    <property type="entry name" value="Heme_oxygenase"/>
    <property type="match status" value="1"/>
</dbReference>
<dbReference type="Gene3D" id="1.20.910.10">
    <property type="entry name" value="Heme oxygenase-like"/>
    <property type="match status" value="1"/>
</dbReference>